<evidence type="ECO:0000256" key="1">
    <source>
        <dbReference type="SAM" id="MobiDB-lite"/>
    </source>
</evidence>
<organism evidence="2 3">
    <name type="scientific">Vitrella brassicaformis (strain CCMP3155)</name>
    <dbReference type="NCBI Taxonomy" id="1169540"/>
    <lineage>
        <taxon>Eukaryota</taxon>
        <taxon>Sar</taxon>
        <taxon>Alveolata</taxon>
        <taxon>Colpodellida</taxon>
        <taxon>Vitrellaceae</taxon>
        <taxon>Vitrella</taxon>
    </lineage>
</organism>
<dbReference type="AlphaFoldDB" id="A0A0G4FRU1"/>
<evidence type="ECO:0000313" key="3">
    <source>
        <dbReference type="Proteomes" id="UP000041254"/>
    </source>
</evidence>
<feature type="compositionally biased region" description="Basic and acidic residues" evidence="1">
    <location>
        <begin position="261"/>
        <end position="272"/>
    </location>
</feature>
<gene>
    <name evidence="2" type="ORF">Vbra_21657</name>
</gene>
<dbReference type="Proteomes" id="UP000041254">
    <property type="component" value="Unassembled WGS sequence"/>
</dbReference>
<dbReference type="VEuPathDB" id="CryptoDB:Vbra_21657"/>
<protein>
    <submittedName>
        <fullName evidence="2">Uncharacterized protein</fullName>
    </submittedName>
</protein>
<sequence>MSAGRAYLADARVVALWKMMCRHVNFGGNYSRFELFDQPGGGVRASETGRASRSRIERQGGSWTASGDALTYASASAFIMSIIMRPPLANLGWTPGVYADRNAHGGVLDGLLTHSPHQPPGGCTAVVAGRWDDGDPPSEFRFLLLTSFDMPFAACTILGSSVDTNNVLVRVVTNEPPVVAASAALLKDRRPATVPLVGGALGSPIADMALSQPEEEEDDEDMDGNGNGNGDGQHQQEVDGVRVEDGQEDKKNEGEGEEGEGDGHEEVAEVDR</sequence>
<feature type="compositionally biased region" description="Basic and acidic residues" evidence="1">
    <location>
        <begin position="234"/>
        <end position="254"/>
    </location>
</feature>
<dbReference type="EMBL" id="CDMY01000488">
    <property type="protein sequence ID" value="CEM17387.1"/>
    <property type="molecule type" value="Genomic_DNA"/>
</dbReference>
<feature type="region of interest" description="Disordered" evidence="1">
    <location>
        <begin position="211"/>
        <end position="272"/>
    </location>
</feature>
<evidence type="ECO:0000313" key="2">
    <source>
        <dbReference type="EMBL" id="CEM17387.1"/>
    </source>
</evidence>
<accession>A0A0G4FRU1</accession>
<dbReference type="InParanoid" id="A0A0G4FRU1"/>
<keyword evidence="3" id="KW-1185">Reference proteome</keyword>
<name>A0A0G4FRU1_VITBC</name>
<proteinExistence type="predicted"/>
<feature type="compositionally biased region" description="Acidic residues" evidence="1">
    <location>
        <begin position="213"/>
        <end position="223"/>
    </location>
</feature>
<dbReference type="PhylomeDB" id="A0A0G4FRU1"/>
<feature type="region of interest" description="Disordered" evidence="1">
    <location>
        <begin position="40"/>
        <end position="60"/>
    </location>
</feature>
<reference evidence="2 3" key="1">
    <citation type="submission" date="2014-11" db="EMBL/GenBank/DDBJ databases">
        <authorList>
            <person name="Zhu J."/>
            <person name="Qi W."/>
            <person name="Song R."/>
        </authorList>
    </citation>
    <scope>NUCLEOTIDE SEQUENCE [LARGE SCALE GENOMIC DNA]</scope>
</reference>